<gene>
    <name evidence="3" type="ORF">E8K88_02000</name>
</gene>
<keyword evidence="2" id="KW-0503">Monooxygenase</keyword>
<dbReference type="RefSeq" id="WP_136404973.1">
    <property type="nucleotide sequence ID" value="NZ_SSWX01000002.1"/>
</dbReference>
<evidence type="ECO:0000256" key="2">
    <source>
        <dbReference type="ARBA" id="ARBA00023033"/>
    </source>
</evidence>
<reference evidence="3 4" key="1">
    <citation type="submission" date="2019-04" db="EMBL/GenBank/DDBJ databases">
        <title>Lampropedia sp YIM MLB12 draf genome.</title>
        <authorList>
            <person name="Wang Y.-X."/>
        </authorList>
    </citation>
    <scope>NUCLEOTIDE SEQUENCE [LARGE SCALE GENOMIC DNA]</scope>
    <source>
        <strain evidence="3 4">YIM MLB12</strain>
    </source>
</reference>
<dbReference type="InterPro" id="IPR009078">
    <property type="entry name" value="Ferritin-like_SF"/>
</dbReference>
<dbReference type="GO" id="GO:0016709">
    <property type="term" value="F:oxidoreductase activity, acting on paired donors, with incorporation or reduction of molecular oxygen, NAD(P)H as one donor, and incorporation of one atom of oxygen"/>
    <property type="evidence" value="ECO:0007669"/>
    <property type="project" value="InterPro"/>
</dbReference>
<protein>
    <submittedName>
        <fullName evidence="3">Phenol hydroxylase</fullName>
    </submittedName>
</protein>
<dbReference type="Proteomes" id="UP000306236">
    <property type="component" value="Unassembled WGS sequence"/>
</dbReference>
<dbReference type="InterPro" id="IPR012078">
    <property type="entry name" value="MP_mOase_hydro"/>
</dbReference>
<accession>A0A4S5BT85</accession>
<keyword evidence="4" id="KW-1185">Reference proteome</keyword>
<dbReference type="EMBL" id="SSWX01000002">
    <property type="protein sequence ID" value="THJ36067.1"/>
    <property type="molecule type" value="Genomic_DNA"/>
</dbReference>
<dbReference type="InterPro" id="IPR012348">
    <property type="entry name" value="RNR-like"/>
</dbReference>
<evidence type="ECO:0000256" key="1">
    <source>
        <dbReference type="ARBA" id="ARBA00023002"/>
    </source>
</evidence>
<organism evidence="3 4">
    <name type="scientific">Lampropedia aestuarii</name>
    <dbReference type="NCBI Taxonomy" id="2562762"/>
    <lineage>
        <taxon>Bacteria</taxon>
        <taxon>Pseudomonadati</taxon>
        <taxon>Pseudomonadota</taxon>
        <taxon>Betaproteobacteria</taxon>
        <taxon>Burkholderiales</taxon>
        <taxon>Comamonadaceae</taxon>
        <taxon>Lampropedia</taxon>
    </lineage>
</organism>
<dbReference type="InterPro" id="IPR003430">
    <property type="entry name" value="Phenol_Hydrox"/>
</dbReference>
<evidence type="ECO:0000313" key="4">
    <source>
        <dbReference type="Proteomes" id="UP000306236"/>
    </source>
</evidence>
<dbReference type="SUPFAM" id="SSF47240">
    <property type="entry name" value="Ferritin-like"/>
    <property type="match status" value="1"/>
</dbReference>
<proteinExistence type="predicted"/>
<keyword evidence="1" id="KW-0560">Oxidoreductase</keyword>
<comment type="caution">
    <text evidence="3">The sequence shown here is derived from an EMBL/GenBank/DDBJ whole genome shotgun (WGS) entry which is preliminary data.</text>
</comment>
<dbReference type="OrthoDB" id="9806768at2"/>
<name>A0A4S5BT85_9BURK</name>
<evidence type="ECO:0000313" key="3">
    <source>
        <dbReference type="EMBL" id="THJ36067.1"/>
    </source>
</evidence>
<dbReference type="PIRSF" id="PIRSF000040">
    <property type="entry name" value="MMOH_comp"/>
    <property type="match status" value="1"/>
</dbReference>
<dbReference type="AlphaFoldDB" id="A0A4S5BT85"/>
<dbReference type="Pfam" id="PF02332">
    <property type="entry name" value="Phenol_Hydrox"/>
    <property type="match status" value="1"/>
</dbReference>
<dbReference type="Gene3D" id="1.10.620.20">
    <property type="entry name" value="Ribonucleotide Reductase, subunit A"/>
    <property type="match status" value="1"/>
</dbReference>
<sequence>MNIDLQAKDIKPLRQTFDRVKAYTGDKPASRYQEAILATQPKENFHYRPTWEPERELFDVRRTAIVMADWNTLRDPRQYYYATWTITRAKQQETMDANYQFVESRKLMERIDERLRNDVAAVLMPLRHLAWGGNMNNCSMASRGYGTAFTAPALMHAMDHLGAAQYLTRLGLLMGDAACLDAGKADWLERAAWQPLRKWQEDSFIEQDPMALFVLQNLVIDGLLYPLMYDQYVEEFVTALGGSAVSLLTVFMPDWHQESARWVDGVLKVVGAESPANQAQLQEWVLRYVSPTLEALAPVAKLAMGQQGSVALAAAQASLQVRLGKLGLSA</sequence>